<dbReference type="EMBL" id="LTAN01000004">
    <property type="protein sequence ID" value="OBR10271.1"/>
    <property type="molecule type" value="Genomic_DNA"/>
</dbReference>
<dbReference type="AlphaFoldDB" id="A0A1B7YDQ8"/>
<organism evidence="1 2">
    <name type="scientific">Colletotrichum higginsianum (strain IMI 349063)</name>
    <name type="common">Crucifer anthracnose fungus</name>
    <dbReference type="NCBI Taxonomy" id="759273"/>
    <lineage>
        <taxon>Eukaryota</taxon>
        <taxon>Fungi</taxon>
        <taxon>Dikarya</taxon>
        <taxon>Ascomycota</taxon>
        <taxon>Pezizomycotina</taxon>
        <taxon>Sordariomycetes</taxon>
        <taxon>Hypocreomycetidae</taxon>
        <taxon>Glomerellales</taxon>
        <taxon>Glomerellaceae</taxon>
        <taxon>Colletotrichum</taxon>
        <taxon>Colletotrichum destructivum species complex</taxon>
    </lineage>
</organism>
<keyword evidence="2" id="KW-1185">Reference proteome</keyword>
<dbReference type="GeneID" id="28865045"/>
<dbReference type="Proteomes" id="UP000092177">
    <property type="component" value="Chromosome 4"/>
</dbReference>
<dbReference type="KEGG" id="chig:CH63R_05963"/>
<evidence type="ECO:0000313" key="2">
    <source>
        <dbReference type="Proteomes" id="UP000092177"/>
    </source>
</evidence>
<dbReference type="RefSeq" id="XP_018158788.1">
    <property type="nucleotide sequence ID" value="XM_018300938.1"/>
</dbReference>
<proteinExistence type="predicted"/>
<accession>A0A1B7YDQ8</accession>
<protein>
    <submittedName>
        <fullName evidence="1">Uncharacterized protein</fullName>
    </submittedName>
</protein>
<reference evidence="2" key="1">
    <citation type="journal article" date="2017" name="BMC Genomics">
        <title>Gapless genome assembly of Colletotrichum higginsianum reveals chromosome structure and association of transposable elements with secondary metabolite gene clusters.</title>
        <authorList>
            <person name="Dallery J.-F."/>
            <person name="Lapalu N."/>
            <person name="Zampounis A."/>
            <person name="Pigne S."/>
            <person name="Luyten I."/>
            <person name="Amselem J."/>
            <person name="Wittenberg A.H.J."/>
            <person name="Zhou S."/>
            <person name="de Queiroz M.V."/>
            <person name="Robin G.P."/>
            <person name="Auger A."/>
            <person name="Hainaut M."/>
            <person name="Henrissat B."/>
            <person name="Kim K.-T."/>
            <person name="Lee Y.-H."/>
            <person name="Lespinet O."/>
            <person name="Schwartz D.C."/>
            <person name="Thon M.R."/>
            <person name="O'Connell R.J."/>
        </authorList>
    </citation>
    <scope>NUCLEOTIDE SEQUENCE [LARGE SCALE GENOMIC DNA]</scope>
    <source>
        <strain evidence="2">IMI 349063</strain>
    </source>
</reference>
<gene>
    <name evidence="1" type="ORF">CH63R_05963</name>
</gene>
<sequence>MTIASSFPPTVSWVLLDRRDPRNVLLLLGHPADKEAEPLPQDLPCPDDQARIGCWAVEKKERQSNARDV</sequence>
<dbReference type="VEuPathDB" id="FungiDB:CH63R_05963"/>
<comment type="caution">
    <text evidence="1">The sequence shown here is derived from an EMBL/GenBank/DDBJ whole genome shotgun (WGS) entry which is preliminary data.</text>
</comment>
<evidence type="ECO:0000313" key="1">
    <source>
        <dbReference type="EMBL" id="OBR10271.1"/>
    </source>
</evidence>
<name>A0A1B7YDQ8_COLHI</name>